<evidence type="ECO:0000313" key="6">
    <source>
        <dbReference type="Proteomes" id="UP001231518"/>
    </source>
</evidence>
<evidence type="ECO:0000313" key="5">
    <source>
        <dbReference type="EMBL" id="KAJ8714375.1"/>
    </source>
</evidence>
<dbReference type="InterPro" id="IPR027417">
    <property type="entry name" value="P-loop_NTPase"/>
</dbReference>
<dbReference type="Gene3D" id="3.40.50.300">
    <property type="entry name" value="P-loop containing nucleotide triphosphate hydrolases"/>
    <property type="match status" value="2"/>
</dbReference>
<protein>
    <submittedName>
        <fullName evidence="2">Uncharacterized protein</fullName>
    </submittedName>
</protein>
<comment type="caution">
    <text evidence="2">The sequence shown here is derived from an EMBL/GenBank/DDBJ whole genome shotgun (WGS) entry which is preliminary data.</text>
</comment>
<dbReference type="GO" id="GO:0007005">
    <property type="term" value="P:mitochondrion organization"/>
    <property type="evidence" value="ECO:0007669"/>
    <property type="project" value="TreeGrafter"/>
</dbReference>
<dbReference type="PANTHER" id="PTHR43718:SF2">
    <property type="entry name" value="LON PROTEASE HOMOLOG, MITOCHONDRIAL"/>
    <property type="match status" value="1"/>
</dbReference>
<name>A0AAD7YG65_MYTSE</name>
<gene>
    <name evidence="1" type="ORF">PYW07_002596</name>
    <name evidence="2" type="ORF">PYW07_002597</name>
    <name evidence="3" type="ORF">PYW07_002598</name>
    <name evidence="4" type="ORF">PYW07_002599</name>
    <name evidence="5" type="ORF">PYW07_002600</name>
</gene>
<dbReference type="GO" id="GO:0005759">
    <property type="term" value="C:mitochondrial matrix"/>
    <property type="evidence" value="ECO:0007669"/>
    <property type="project" value="TreeGrafter"/>
</dbReference>
<proteinExistence type="predicted"/>
<dbReference type="GO" id="GO:0005524">
    <property type="term" value="F:ATP binding"/>
    <property type="evidence" value="ECO:0007669"/>
    <property type="project" value="InterPro"/>
</dbReference>
<evidence type="ECO:0000313" key="1">
    <source>
        <dbReference type="EMBL" id="KAJ8714371.1"/>
    </source>
</evidence>
<dbReference type="PANTHER" id="PTHR43718">
    <property type="entry name" value="LON PROTEASE"/>
    <property type="match status" value="1"/>
</dbReference>
<dbReference type="GO" id="GO:0003697">
    <property type="term" value="F:single-stranded DNA binding"/>
    <property type="evidence" value="ECO:0007669"/>
    <property type="project" value="TreeGrafter"/>
</dbReference>
<organism evidence="2 6">
    <name type="scientific">Mythimna separata</name>
    <name type="common">Oriental armyworm</name>
    <name type="synonym">Pseudaletia separata</name>
    <dbReference type="NCBI Taxonomy" id="271217"/>
    <lineage>
        <taxon>Eukaryota</taxon>
        <taxon>Metazoa</taxon>
        <taxon>Ecdysozoa</taxon>
        <taxon>Arthropoda</taxon>
        <taxon>Hexapoda</taxon>
        <taxon>Insecta</taxon>
        <taxon>Pterygota</taxon>
        <taxon>Neoptera</taxon>
        <taxon>Endopterygota</taxon>
        <taxon>Lepidoptera</taxon>
        <taxon>Glossata</taxon>
        <taxon>Ditrysia</taxon>
        <taxon>Noctuoidea</taxon>
        <taxon>Noctuidae</taxon>
        <taxon>Noctuinae</taxon>
        <taxon>Hadenini</taxon>
        <taxon>Mythimna</taxon>
    </lineage>
</organism>
<evidence type="ECO:0000313" key="4">
    <source>
        <dbReference type="EMBL" id="KAJ8714374.1"/>
    </source>
</evidence>
<dbReference type="AlphaFoldDB" id="A0AAD7YG65"/>
<evidence type="ECO:0000313" key="2">
    <source>
        <dbReference type="EMBL" id="KAJ8714372.1"/>
    </source>
</evidence>
<dbReference type="EMBL" id="JARGEI010000019">
    <property type="protein sequence ID" value="KAJ8714374.1"/>
    <property type="molecule type" value="Genomic_DNA"/>
</dbReference>
<reference evidence="2" key="1">
    <citation type="submission" date="2023-03" db="EMBL/GenBank/DDBJ databases">
        <title>Chromosome-level genomes of two armyworms, Mythimna separata and Mythimna loreyi, provide insights into the biosynthesis and reception of sex pheromones.</title>
        <authorList>
            <person name="Zhao H."/>
        </authorList>
    </citation>
    <scope>NUCLEOTIDE SEQUENCE</scope>
    <source>
        <strain evidence="2">BeijingLab</strain>
        <tissue evidence="2">Pupa</tissue>
    </source>
</reference>
<dbReference type="GO" id="GO:0006515">
    <property type="term" value="P:protein quality control for misfolded or incompletely synthesized proteins"/>
    <property type="evidence" value="ECO:0007669"/>
    <property type="project" value="TreeGrafter"/>
</dbReference>
<dbReference type="EMBL" id="JARGEI010000019">
    <property type="protein sequence ID" value="KAJ8714372.1"/>
    <property type="molecule type" value="Genomic_DNA"/>
</dbReference>
<dbReference type="GO" id="GO:0051131">
    <property type="term" value="P:chaperone-mediated protein complex assembly"/>
    <property type="evidence" value="ECO:0007669"/>
    <property type="project" value="TreeGrafter"/>
</dbReference>
<dbReference type="GO" id="GO:0004176">
    <property type="term" value="F:ATP-dependent peptidase activity"/>
    <property type="evidence" value="ECO:0007669"/>
    <property type="project" value="InterPro"/>
</dbReference>
<accession>A0AAD7YG65</accession>
<dbReference type="Proteomes" id="UP001231518">
    <property type="component" value="Chromosome 13"/>
</dbReference>
<dbReference type="EMBL" id="JARGEI010000019">
    <property type="protein sequence ID" value="KAJ8714375.1"/>
    <property type="molecule type" value="Genomic_DNA"/>
</dbReference>
<keyword evidence="6" id="KW-1185">Reference proteome</keyword>
<sequence>MTDVAEIKGHRRTYVGAMPGKLVQCLKKTNTENPLVLIDEGHRRTYVGAMPGKLVQCLKKTNTENPLVLIDEVDKIGK</sequence>
<dbReference type="InterPro" id="IPR027065">
    <property type="entry name" value="Lon_Prtase"/>
</dbReference>
<evidence type="ECO:0000313" key="3">
    <source>
        <dbReference type="EMBL" id="KAJ8714373.1"/>
    </source>
</evidence>
<dbReference type="GO" id="GO:0004252">
    <property type="term" value="F:serine-type endopeptidase activity"/>
    <property type="evidence" value="ECO:0007669"/>
    <property type="project" value="InterPro"/>
</dbReference>
<dbReference type="EMBL" id="JARGEI010000019">
    <property type="protein sequence ID" value="KAJ8714371.1"/>
    <property type="molecule type" value="Genomic_DNA"/>
</dbReference>
<dbReference type="EMBL" id="JARGEI010000019">
    <property type="protein sequence ID" value="KAJ8714373.1"/>
    <property type="molecule type" value="Genomic_DNA"/>
</dbReference>